<dbReference type="AlphaFoldDB" id="A0A2I2KSH7"/>
<feature type="region of interest" description="Disordered" evidence="1">
    <location>
        <begin position="32"/>
        <end position="68"/>
    </location>
</feature>
<protein>
    <submittedName>
        <fullName evidence="2">Uncharacterized protein</fullName>
    </submittedName>
</protein>
<accession>A0A2I2KSH7</accession>
<keyword evidence="3" id="KW-1185">Reference proteome</keyword>
<name>A0A2I2KSH7_9ACTN</name>
<sequence>MLVVRIRGRRSHLDGVRLARSAGEPLGARLALRASPTETGSERATVVGPTRPRSRDPTGTSDPRNLRRGCLTALQPRIDQEAARGSAGNTLPVFGMTLPAPRPQVIMTIFCTVSPSET</sequence>
<reference evidence="2 3" key="1">
    <citation type="submission" date="2017-06" db="EMBL/GenBank/DDBJ databases">
        <authorList>
            <person name="Kim H.J."/>
            <person name="Triplett B.A."/>
        </authorList>
    </citation>
    <scope>NUCLEOTIDE SEQUENCE [LARGE SCALE GENOMIC DNA]</scope>
    <source>
        <strain evidence="2">FRACA_ARgP5</strain>
    </source>
</reference>
<gene>
    <name evidence="2" type="ORF">FRACA_2610007</name>
</gene>
<evidence type="ECO:0000313" key="3">
    <source>
        <dbReference type="Proteomes" id="UP000234331"/>
    </source>
</evidence>
<evidence type="ECO:0000256" key="1">
    <source>
        <dbReference type="SAM" id="MobiDB-lite"/>
    </source>
</evidence>
<proteinExistence type="predicted"/>
<dbReference type="Proteomes" id="UP000234331">
    <property type="component" value="Unassembled WGS sequence"/>
</dbReference>
<organism evidence="2 3">
    <name type="scientific">Frankia canadensis</name>
    <dbReference type="NCBI Taxonomy" id="1836972"/>
    <lineage>
        <taxon>Bacteria</taxon>
        <taxon>Bacillati</taxon>
        <taxon>Actinomycetota</taxon>
        <taxon>Actinomycetes</taxon>
        <taxon>Frankiales</taxon>
        <taxon>Frankiaceae</taxon>
        <taxon>Frankia</taxon>
    </lineage>
</organism>
<evidence type="ECO:0000313" key="2">
    <source>
        <dbReference type="EMBL" id="SNQ48621.1"/>
    </source>
</evidence>
<dbReference type="EMBL" id="FZMO01000181">
    <property type="protein sequence ID" value="SNQ48621.1"/>
    <property type="molecule type" value="Genomic_DNA"/>
</dbReference>